<dbReference type="GO" id="GO:1904680">
    <property type="term" value="F:peptide transmembrane transporter activity"/>
    <property type="evidence" value="ECO:0007669"/>
    <property type="project" value="TreeGrafter"/>
</dbReference>
<accession>A0A382QZH2</accession>
<dbReference type="Pfam" id="PF00496">
    <property type="entry name" value="SBP_bac_5"/>
    <property type="match status" value="1"/>
</dbReference>
<organism evidence="2">
    <name type="scientific">marine metagenome</name>
    <dbReference type="NCBI Taxonomy" id="408172"/>
    <lineage>
        <taxon>unclassified sequences</taxon>
        <taxon>metagenomes</taxon>
        <taxon>ecological metagenomes</taxon>
    </lineage>
</organism>
<dbReference type="PROSITE" id="PS01040">
    <property type="entry name" value="SBP_BACTERIAL_5"/>
    <property type="match status" value="1"/>
</dbReference>
<dbReference type="Gene3D" id="3.40.190.10">
    <property type="entry name" value="Periplasmic binding protein-like II"/>
    <property type="match status" value="1"/>
</dbReference>
<dbReference type="Gene3D" id="3.10.105.10">
    <property type="entry name" value="Dipeptide-binding Protein, Domain 3"/>
    <property type="match status" value="1"/>
</dbReference>
<dbReference type="SUPFAM" id="SSF53850">
    <property type="entry name" value="Periplasmic binding protein-like II"/>
    <property type="match status" value="1"/>
</dbReference>
<dbReference type="InterPro" id="IPR039424">
    <property type="entry name" value="SBP_5"/>
</dbReference>
<dbReference type="InterPro" id="IPR000914">
    <property type="entry name" value="SBP_5_dom"/>
</dbReference>
<sequence>MKINIFIKLITLIFVSTFFINAANAKTVLRTDEAAIGEADPAKATDYVDSVLMFNVYDALVDETAIFEGGGIRPLLASGWEYADATTLNITLRDGVKFHSGNMLSADDVVFSYNRLMDMGQGFSFLFGNVTEVKALDSKTVQITTSEPYAPLVASLIRLGIVDKDDILANTASGNYGDNGDYGEAYLLTTSAGTGAYKIVNHDPNVKTVLAKNNDYFQGHNSKAPDEVIIKYSVEAATIKTLMVRNEHEISSMWLPNEVVAALEKESNVDIVPIPRPGAWMNKLNNRKAPFDDVHCRRAIQLAYDYDAL</sequence>
<name>A0A382QZH2_9ZZZZ</name>
<protein>
    <recommendedName>
        <fullName evidence="1">Solute-binding protein family 5 domain-containing protein</fullName>
    </recommendedName>
</protein>
<proteinExistence type="predicted"/>
<feature type="domain" description="Solute-binding protein family 5" evidence="1">
    <location>
        <begin position="72"/>
        <end position="309"/>
    </location>
</feature>
<dbReference type="EMBL" id="UINC01117733">
    <property type="protein sequence ID" value="SVC90367.1"/>
    <property type="molecule type" value="Genomic_DNA"/>
</dbReference>
<dbReference type="InterPro" id="IPR023765">
    <property type="entry name" value="SBP_5_CS"/>
</dbReference>
<dbReference type="AlphaFoldDB" id="A0A382QZH2"/>
<evidence type="ECO:0000259" key="1">
    <source>
        <dbReference type="Pfam" id="PF00496"/>
    </source>
</evidence>
<feature type="non-terminal residue" evidence="2">
    <location>
        <position position="309"/>
    </location>
</feature>
<dbReference type="PANTHER" id="PTHR30290">
    <property type="entry name" value="PERIPLASMIC BINDING COMPONENT OF ABC TRANSPORTER"/>
    <property type="match status" value="1"/>
</dbReference>
<evidence type="ECO:0000313" key="2">
    <source>
        <dbReference type="EMBL" id="SVC90367.1"/>
    </source>
</evidence>
<dbReference type="GO" id="GO:0015833">
    <property type="term" value="P:peptide transport"/>
    <property type="evidence" value="ECO:0007669"/>
    <property type="project" value="TreeGrafter"/>
</dbReference>
<reference evidence="2" key="1">
    <citation type="submission" date="2018-05" db="EMBL/GenBank/DDBJ databases">
        <authorList>
            <person name="Lanie J.A."/>
            <person name="Ng W.-L."/>
            <person name="Kazmierczak K.M."/>
            <person name="Andrzejewski T.M."/>
            <person name="Davidsen T.M."/>
            <person name="Wayne K.J."/>
            <person name="Tettelin H."/>
            <person name="Glass J.I."/>
            <person name="Rusch D."/>
            <person name="Podicherti R."/>
            <person name="Tsui H.-C.T."/>
            <person name="Winkler M.E."/>
        </authorList>
    </citation>
    <scope>NUCLEOTIDE SEQUENCE</scope>
</reference>
<dbReference type="Gene3D" id="3.90.76.10">
    <property type="entry name" value="Dipeptide-binding Protein, Domain 1"/>
    <property type="match status" value="1"/>
</dbReference>
<gene>
    <name evidence="2" type="ORF">METZ01_LOCUS343221</name>
</gene>